<organism evidence="4 5">
    <name type="scientific">Varroa destructor</name>
    <name type="common">Honeybee mite</name>
    <dbReference type="NCBI Taxonomy" id="109461"/>
    <lineage>
        <taxon>Eukaryota</taxon>
        <taxon>Metazoa</taxon>
        <taxon>Ecdysozoa</taxon>
        <taxon>Arthropoda</taxon>
        <taxon>Chelicerata</taxon>
        <taxon>Arachnida</taxon>
        <taxon>Acari</taxon>
        <taxon>Parasitiformes</taxon>
        <taxon>Mesostigmata</taxon>
        <taxon>Gamasina</taxon>
        <taxon>Dermanyssoidea</taxon>
        <taxon>Varroidae</taxon>
        <taxon>Varroa</taxon>
    </lineage>
</organism>
<protein>
    <recommendedName>
        <fullName evidence="3">Iron hydrogenase large subunit C-terminal domain-containing protein</fullName>
    </recommendedName>
</protein>
<dbReference type="InterPro" id="IPR050340">
    <property type="entry name" value="Cytosolic_Fe-S_CAF"/>
</dbReference>
<proteinExistence type="inferred from homology"/>
<evidence type="ECO:0000259" key="3">
    <source>
        <dbReference type="Pfam" id="PF02906"/>
    </source>
</evidence>
<comment type="similarity">
    <text evidence="1">Belongs to the NARF family.</text>
</comment>
<dbReference type="Proteomes" id="UP000594260">
    <property type="component" value="Unplaced"/>
</dbReference>
<dbReference type="AlphaFoldDB" id="A0A7M7J688"/>
<evidence type="ECO:0000256" key="1">
    <source>
        <dbReference type="ARBA" id="ARBA00006596"/>
    </source>
</evidence>
<keyword evidence="5" id="KW-1185">Reference proteome</keyword>
<dbReference type="PANTHER" id="PTHR11615">
    <property type="entry name" value="NITRATE, FORMATE, IRON DEHYDROGENASE"/>
    <property type="match status" value="1"/>
</dbReference>
<dbReference type="InterPro" id="IPR004108">
    <property type="entry name" value="Fe_hydrogenase_lsu_C"/>
</dbReference>
<name>A0A7M7J688_VARDE</name>
<evidence type="ECO:0000256" key="2">
    <source>
        <dbReference type="ARBA" id="ARBA00025700"/>
    </source>
</evidence>
<dbReference type="OMA" id="GYLHHVL"/>
<evidence type="ECO:0000313" key="5">
    <source>
        <dbReference type="Proteomes" id="UP000594260"/>
    </source>
</evidence>
<evidence type="ECO:0000313" key="4">
    <source>
        <dbReference type="EnsemblMetazoa" id="XP_022647400"/>
    </source>
</evidence>
<sequence>MASGGFSSVLQISDLNDFITPSQECIKPAEVEKPKRPLGSIRIGDTASDALIKPEENTKLQKVGITLNDCLACSGCITSAESVLITQQSIDELLRVLSQPDGRQVVVSVAPQARASFAAKYDVSYQSAGLKLKTFFKKLGAREVIETSFARNFTLLETKKEFVQRYKERKGMPILSSACPGFVCYIEKTHGDTILPHMSHVRSPQQIMGRYVKTLLAKKMGLEPSKVYHVTMMPCFDKKLEASRDDFFNEVTQSRDVDCVVTPVEIEELLGKQGVAFTELNEFSERSALEGPFSLESCYQHEGSGSGGFCDYVFTSAVKELFAEERTCELKALKNKDLLEVLFKRGEEVMLRFAICNGFRNIQNIVQRIKRGTCQYHFIEVMACPSGCLNGGAQLRPFEQKGNGKELLEKIHEIFRKSQTENACIPESDVDVNFLYEEWIGDDAKDLLYTKYKAIQKETSGLIAKW</sequence>
<dbReference type="Gene3D" id="3.40.950.10">
    <property type="entry name" value="Fe-only Hydrogenase (Larger Subunit), Chain L, domain 3"/>
    <property type="match status" value="1"/>
</dbReference>
<dbReference type="GeneID" id="111244478"/>
<dbReference type="SUPFAM" id="SSF53920">
    <property type="entry name" value="Fe-only hydrogenase"/>
    <property type="match status" value="1"/>
</dbReference>
<feature type="domain" description="Iron hydrogenase large subunit C-terminal" evidence="3">
    <location>
        <begin position="104"/>
        <end position="392"/>
    </location>
</feature>
<dbReference type="Pfam" id="PF02906">
    <property type="entry name" value="Fe_hyd_lg_C"/>
    <property type="match status" value="1"/>
</dbReference>
<dbReference type="InterPro" id="IPR009016">
    <property type="entry name" value="Fe_hydrogenase"/>
</dbReference>
<accession>A0A7M7J688</accession>
<reference evidence="4" key="1">
    <citation type="submission" date="2021-01" db="UniProtKB">
        <authorList>
            <consortium name="EnsemblMetazoa"/>
        </authorList>
    </citation>
    <scope>IDENTIFICATION</scope>
</reference>
<comment type="function">
    <text evidence="2">Component of the cytosolic iron-sulfur (Fe/S) protein assembly machinery. Required for maturation of extramitochondrial Fe/S proteins.</text>
</comment>
<dbReference type="Gene3D" id="3.40.50.1780">
    <property type="match status" value="1"/>
</dbReference>
<dbReference type="EnsemblMetazoa" id="XM_022791665">
    <property type="protein sequence ID" value="XP_022647400"/>
    <property type="gene ID" value="LOC111244478"/>
</dbReference>
<dbReference type="RefSeq" id="XP_022647400.1">
    <property type="nucleotide sequence ID" value="XM_022791665.1"/>
</dbReference>